<dbReference type="SMART" id="SM00358">
    <property type="entry name" value="DSRM"/>
    <property type="match status" value="1"/>
</dbReference>
<dbReference type="PROSITE" id="PS50137">
    <property type="entry name" value="DS_RBD"/>
    <property type="match status" value="1"/>
</dbReference>
<keyword evidence="5" id="KW-1185">Reference proteome</keyword>
<evidence type="ECO:0000256" key="2">
    <source>
        <dbReference type="SAM" id="MobiDB-lite"/>
    </source>
</evidence>
<dbReference type="Gene3D" id="3.30.160.20">
    <property type="match status" value="1"/>
</dbReference>
<feature type="domain" description="DRBM" evidence="3">
    <location>
        <begin position="52"/>
        <end position="122"/>
    </location>
</feature>
<evidence type="ECO:0000259" key="3">
    <source>
        <dbReference type="PROSITE" id="PS50137"/>
    </source>
</evidence>
<feature type="region of interest" description="Disordered" evidence="2">
    <location>
        <begin position="1"/>
        <end position="22"/>
    </location>
</feature>
<dbReference type="OrthoDB" id="112668at2759"/>
<dbReference type="Pfam" id="PF00035">
    <property type="entry name" value="dsrm"/>
    <property type="match status" value="1"/>
</dbReference>
<protein>
    <recommendedName>
        <fullName evidence="3">DRBM domain-containing protein</fullName>
    </recommendedName>
</protein>
<reference evidence="4" key="1">
    <citation type="journal article" date="2020" name="New Phytol.">
        <title>Comparative genomics reveals dynamic genome evolution in host specialist ectomycorrhizal fungi.</title>
        <authorList>
            <person name="Lofgren L.A."/>
            <person name="Nguyen N.H."/>
            <person name="Vilgalys R."/>
            <person name="Ruytinx J."/>
            <person name="Liao H.L."/>
            <person name="Branco S."/>
            <person name="Kuo A."/>
            <person name="LaButti K."/>
            <person name="Lipzen A."/>
            <person name="Andreopoulos W."/>
            <person name="Pangilinan J."/>
            <person name="Riley R."/>
            <person name="Hundley H."/>
            <person name="Na H."/>
            <person name="Barry K."/>
            <person name="Grigoriev I.V."/>
            <person name="Stajich J.E."/>
            <person name="Kennedy P.G."/>
        </authorList>
    </citation>
    <scope>NUCLEOTIDE SEQUENCE</scope>
    <source>
        <strain evidence="4">DOB743</strain>
    </source>
</reference>
<organism evidence="4 5">
    <name type="scientific">Suillus placidus</name>
    <dbReference type="NCBI Taxonomy" id="48579"/>
    <lineage>
        <taxon>Eukaryota</taxon>
        <taxon>Fungi</taxon>
        <taxon>Dikarya</taxon>
        <taxon>Basidiomycota</taxon>
        <taxon>Agaricomycotina</taxon>
        <taxon>Agaricomycetes</taxon>
        <taxon>Agaricomycetidae</taxon>
        <taxon>Boletales</taxon>
        <taxon>Suillineae</taxon>
        <taxon>Suillaceae</taxon>
        <taxon>Suillus</taxon>
    </lineage>
</organism>
<dbReference type="EMBL" id="JABBWD010000045">
    <property type="protein sequence ID" value="KAG1774041.1"/>
    <property type="molecule type" value="Genomic_DNA"/>
</dbReference>
<gene>
    <name evidence="4" type="ORF">EV702DRAFT_556264</name>
</gene>
<sequence>MSRYAHDQNYYNGRSRRSGQQHVHVRRDGYNTQHGQDEHVALVQQSAPVQLHYRMQLNNFLQHRFRSTQDLRFDSSSTGPRHALRWIVIAYFRDQEYGRGEGVTKASATEIACQIALQALMQPGIGH</sequence>
<dbReference type="Proteomes" id="UP000714275">
    <property type="component" value="Unassembled WGS sequence"/>
</dbReference>
<dbReference type="AlphaFoldDB" id="A0A9P6ZQP0"/>
<evidence type="ECO:0000256" key="1">
    <source>
        <dbReference type="PROSITE-ProRule" id="PRU00266"/>
    </source>
</evidence>
<name>A0A9P6ZQP0_9AGAM</name>
<dbReference type="GO" id="GO:0003723">
    <property type="term" value="F:RNA binding"/>
    <property type="evidence" value="ECO:0007669"/>
    <property type="project" value="UniProtKB-UniRule"/>
</dbReference>
<evidence type="ECO:0000313" key="5">
    <source>
        <dbReference type="Proteomes" id="UP000714275"/>
    </source>
</evidence>
<keyword evidence="1" id="KW-0694">RNA-binding</keyword>
<evidence type="ECO:0000313" key="4">
    <source>
        <dbReference type="EMBL" id="KAG1774041.1"/>
    </source>
</evidence>
<dbReference type="SUPFAM" id="SSF54768">
    <property type="entry name" value="dsRNA-binding domain-like"/>
    <property type="match status" value="1"/>
</dbReference>
<comment type="caution">
    <text evidence="4">The sequence shown here is derived from an EMBL/GenBank/DDBJ whole genome shotgun (WGS) entry which is preliminary data.</text>
</comment>
<dbReference type="InterPro" id="IPR014720">
    <property type="entry name" value="dsRBD_dom"/>
</dbReference>
<proteinExistence type="predicted"/>
<accession>A0A9P6ZQP0</accession>